<comment type="caution">
    <text evidence="3">The sequence shown here is derived from an EMBL/GenBank/DDBJ whole genome shotgun (WGS) entry which is preliminary data.</text>
</comment>
<dbReference type="AlphaFoldDB" id="A0A836C020"/>
<evidence type="ECO:0000313" key="4">
    <source>
        <dbReference type="Proteomes" id="UP000612055"/>
    </source>
</evidence>
<organism evidence="3 4">
    <name type="scientific">Edaphochlamys debaryana</name>
    <dbReference type="NCBI Taxonomy" id="47281"/>
    <lineage>
        <taxon>Eukaryota</taxon>
        <taxon>Viridiplantae</taxon>
        <taxon>Chlorophyta</taxon>
        <taxon>core chlorophytes</taxon>
        <taxon>Chlorophyceae</taxon>
        <taxon>CS clade</taxon>
        <taxon>Chlamydomonadales</taxon>
        <taxon>Chlamydomonadales incertae sedis</taxon>
        <taxon>Edaphochlamys</taxon>
    </lineage>
</organism>
<accession>A0A836C020</accession>
<feature type="region of interest" description="Disordered" evidence="1">
    <location>
        <begin position="285"/>
        <end position="310"/>
    </location>
</feature>
<feature type="region of interest" description="Disordered" evidence="1">
    <location>
        <begin position="358"/>
        <end position="379"/>
    </location>
</feature>
<dbReference type="EMBL" id="JAEHOE010000034">
    <property type="protein sequence ID" value="KAG2494004.1"/>
    <property type="molecule type" value="Genomic_DNA"/>
</dbReference>
<name>A0A836C020_9CHLO</name>
<proteinExistence type="predicted"/>
<keyword evidence="2" id="KW-0812">Transmembrane</keyword>
<keyword evidence="2" id="KW-0472">Membrane</keyword>
<protein>
    <submittedName>
        <fullName evidence="3">Uncharacterized protein</fullName>
    </submittedName>
</protein>
<keyword evidence="2" id="KW-1133">Transmembrane helix</keyword>
<feature type="transmembrane region" description="Helical" evidence="2">
    <location>
        <begin position="387"/>
        <end position="413"/>
    </location>
</feature>
<evidence type="ECO:0000256" key="2">
    <source>
        <dbReference type="SAM" id="Phobius"/>
    </source>
</evidence>
<gene>
    <name evidence="3" type="ORF">HYH03_007931</name>
</gene>
<reference evidence="3" key="1">
    <citation type="journal article" date="2020" name="bioRxiv">
        <title>Comparative genomics of Chlamydomonas.</title>
        <authorList>
            <person name="Craig R.J."/>
            <person name="Hasan A.R."/>
            <person name="Ness R.W."/>
            <person name="Keightley P.D."/>
        </authorList>
    </citation>
    <scope>NUCLEOTIDE SEQUENCE</scope>
    <source>
        <strain evidence="3">CCAP 11/70</strain>
    </source>
</reference>
<keyword evidence="4" id="KW-1185">Reference proteome</keyword>
<evidence type="ECO:0000313" key="3">
    <source>
        <dbReference type="EMBL" id="KAG2494004.1"/>
    </source>
</evidence>
<sequence length="433" mass="44698">MDLIVSWSADGSWQQASLARRFSRGAVYGGDNLNATGPPPTNYEEVYWPEGVVPDNATYYACALPWRVGVTFNVTFKALVDGVLVKSTWKTMTTDVYPTWYECLPDSVWGLDTFAYPPSQAPASPPPAPPAPPPASPFTLLLHTSWAPTNPGANLSAVYDNDLLVTWVRDGVTYNVSYDYRTTRGGSYGGDNVANRSAGLNEERVYWLRGGQAPDNTTYHVCVQLYTIYFTYNITMTASVDGALAKTSWAVWDGMVPNPSVCYPGANGYVGNFTYAAGQLQTAGSTPGTKVGAAKEASASDEGSSGDGQGPVPWKLAYFAGLSKPGVAKVKPAENGAGEGVNGGVGIGAVGVEQDSAAPGAEGGVAEGAQTPQPSGDGAGAGGGVPVAAIVVACVVGALLVAVVAVVAVVVAYRRGPGRESRVLPSPAAAGVA</sequence>
<evidence type="ECO:0000256" key="1">
    <source>
        <dbReference type="SAM" id="MobiDB-lite"/>
    </source>
</evidence>
<dbReference type="Proteomes" id="UP000612055">
    <property type="component" value="Unassembled WGS sequence"/>
</dbReference>
<feature type="compositionally biased region" description="Low complexity" evidence="1">
    <location>
        <begin position="292"/>
        <end position="303"/>
    </location>
</feature>